<gene>
    <name evidence="2 4" type="ORF">BDZ99DRAFT_483960</name>
</gene>
<name>A0A6A6Z6X7_9PEZI</name>
<accession>A0A6A6Z6X7</accession>
<dbReference type="Proteomes" id="UP000504636">
    <property type="component" value="Unplaced"/>
</dbReference>
<feature type="region of interest" description="Disordered" evidence="1">
    <location>
        <begin position="95"/>
        <end position="117"/>
    </location>
</feature>
<organism evidence="2">
    <name type="scientific">Mytilinidion resinicola</name>
    <dbReference type="NCBI Taxonomy" id="574789"/>
    <lineage>
        <taxon>Eukaryota</taxon>
        <taxon>Fungi</taxon>
        <taxon>Dikarya</taxon>
        <taxon>Ascomycota</taxon>
        <taxon>Pezizomycotina</taxon>
        <taxon>Dothideomycetes</taxon>
        <taxon>Pleosporomycetidae</taxon>
        <taxon>Mytilinidiales</taxon>
        <taxon>Mytilinidiaceae</taxon>
        <taxon>Mytilinidion</taxon>
    </lineage>
</organism>
<dbReference type="OrthoDB" id="5336565at2759"/>
<sequence length="421" mass="47309">MLEPQLSGTRKRQRPEQPQPNEIPASKKQRRSHPSRSQSPAAFWDNLSKIWLTKRALRELDRRNTQAATHTAHYLRCCDLRTLEDVKRFDDALYSQSRQRGSMNPPGTEPTTNTTKTKSTGVYDFAFELHLVDNAVYPHGYRYLDNSVPAKPNDWRAINQILAQRRPSLSPSKFTDEEFERFAQTDADAVGEKKVLELVIPTIEGNITNAGYRLRGIPFDNLVPLTDRALKPGNPDIYYGARPEQLARKVRDELGGQIIPSTEDNLPMAPNFFLTAKGPDGSLAVAGRQACYDGALGARGMHSLQSYGRDEPVSDDNAYTITSTYHGGTLKMYTSHRTQPTSAGGRPEYYMTQLRSFAMTDTAETFRQGARAYRNLRDWTKEQRDEAIQQANERANPVAAEAPALAVCPSNKNRPRSCDLS</sequence>
<evidence type="ECO:0000256" key="1">
    <source>
        <dbReference type="SAM" id="MobiDB-lite"/>
    </source>
</evidence>
<feature type="region of interest" description="Disordered" evidence="1">
    <location>
        <begin position="1"/>
        <end position="40"/>
    </location>
</feature>
<dbReference type="GeneID" id="54463510"/>
<evidence type="ECO:0000313" key="2">
    <source>
        <dbReference type="EMBL" id="KAF2816851.1"/>
    </source>
</evidence>
<keyword evidence="3" id="KW-1185">Reference proteome</keyword>
<evidence type="ECO:0000313" key="3">
    <source>
        <dbReference type="Proteomes" id="UP000504636"/>
    </source>
</evidence>
<feature type="compositionally biased region" description="Low complexity" evidence="1">
    <location>
        <begin position="104"/>
        <end position="117"/>
    </location>
</feature>
<protein>
    <submittedName>
        <fullName evidence="2 4">Uncharacterized protein</fullName>
    </submittedName>
</protein>
<reference evidence="4" key="3">
    <citation type="submission" date="2025-04" db="UniProtKB">
        <authorList>
            <consortium name="RefSeq"/>
        </authorList>
    </citation>
    <scope>IDENTIFICATION</scope>
    <source>
        <strain evidence="4">CBS 304.34</strain>
    </source>
</reference>
<dbReference type="AlphaFoldDB" id="A0A6A6Z6X7"/>
<proteinExistence type="predicted"/>
<reference evidence="4" key="2">
    <citation type="submission" date="2020-04" db="EMBL/GenBank/DDBJ databases">
        <authorList>
            <consortium name="NCBI Genome Project"/>
        </authorList>
    </citation>
    <scope>NUCLEOTIDE SEQUENCE</scope>
    <source>
        <strain evidence="4">CBS 304.34</strain>
    </source>
</reference>
<evidence type="ECO:0000313" key="4">
    <source>
        <dbReference type="RefSeq" id="XP_033583815.1"/>
    </source>
</evidence>
<dbReference type="RefSeq" id="XP_033583815.1">
    <property type="nucleotide sequence ID" value="XM_033722617.1"/>
</dbReference>
<reference evidence="2 4" key="1">
    <citation type="journal article" date="2020" name="Stud. Mycol.">
        <title>101 Dothideomycetes genomes: a test case for predicting lifestyles and emergence of pathogens.</title>
        <authorList>
            <person name="Haridas S."/>
            <person name="Albert R."/>
            <person name="Binder M."/>
            <person name="Bloem J."/>
            <person name="Labutti K."/>
            <person name="Salamov A."/>
            <person name="Andreopoulos B."/>
            <person name="Baker S."/>
            <person name="Barry K."/>
            <person name="Bills G."/>
            <person name="Bluhm B."/>
            <person name="Cannon C."/>
            <person name="Castanera R."/>
            <person name="Culley D."/>
            <person name="Daum C."/>
            <person name="Ezra D."/>
            <person name="Gonzalez J."/>
            <person name="Henrissat B."/>
            <person name="Kuo A."/>
            <person name="Liang C."/>
            <person name="Lipzen A."/>
            <person name="Lutzoni F."/>
            <person name="Magnuson J."/>
            <person name="Mondo S."/>
            <person name="Nolan M."/>
            <person name="Ohm R."/>
            <person name="Pangilinan J."/>
            <person name="Park H.-J."/>
            <person name="Ramirez L."/>
            <person name="Alfaro M."/>
            <person name="Sun H."/>
            <person name="Tritt A."/>
            <person name="Yoshinaga Y."/>
            <person name="Zwiers L.-H."/>
            <person name="Turgeon B."/>
            <person name="Goodwin S."/>
            <person name="Spatafora J."/>
            <person name="Crous P."/>
            <person name="Grigoriev I."/>
        </authorList>
    </citation>
    <scope>NUCLEOTIDE SEQUENCE</scope>
    <source>
        <strain evidence="2 4">CBS 304.34</strain>
    </source>
</reference>
<dbReference type="EMBL" id="MU003692">
    <property type="protein sequence ID" value="KAF2816851.1"/>
    <property type="molecule type" value="Genomic_DNA"/>
</dbReference>